<evidence type="ECO:0000256" key="1">
    <source>
        <dbReference type="SAM" id="MobiDB-lite"/>
    </source>
</evidence>
<comment type="caution">
    <text evidence="3">The sequence shown here is derived from an EMBL/GenBank/DDBJ whole genome shotgun (WGS) entry which is preliminary data.</text>
</comment>
<dbReference type="SUPFAM" id="SSF56317">
    <property type="entry name" value="Carbon-nitrogen hydrolase"/>
    <property type="match status" value="1"/>
</dbReference>
<name>A0AAD6TWB6_9AGAR</name>
<dbReference type="InterPro" id="IPR003010">
    <property type="entry name" value="C-N_Hydrolase"/>
</dbReference>
<dbReference type="GO" id="GO:0008418">
    <property type="term" value="F:protein-N-terminal asparagine amidohydrolase activity"/>
    <property type="evidence" value="ECO:0007669"/>
    <property type="project" value="InterPro"/>
</dbReference>
<gene>
    <name evidence="3" type="ORF">B0H15DRAFT_804814</name>
</gene>
<evidence type="ECO:0000259" key="2">
    <source>
        <dbReference type="PROSITE" id="PS50263"/>
    </source>
</evidence>
<dbReference type="GO" id="GO:0030163">
    <property type="term" value="P:protein catabolic process"/>
    <property type="evidence" value="ECO:0007669"/>
    <property type="project" value="TreeGrafter"/>
</dbReference>
<dbReference type="EMBL" id="JARJCN010000065">
    <property type="protein sequence ID" value="KAJ7078610.1"/>
    <property type="molecule type" value="Genomic_DNA"/>
</dbReference>
<feature type="region of interest" description="Disordered" evidence="1">
    <location>
        <begin position="281"/>
        <end position="325"/>
    </location>
</feature>
<organism evidence="3 4">
    <name type="scientific">Mycena belliarum</name>
    <dbReference type="NCBI Taxonomy" id="1033014"/>
    <lineage>
        <taxon>Eukaryota</taxon>
        <taxon>Fungi</taxon>
        <taxon>Dikarya</taxon>
        <taxon>Basidiomycota</taxon>
        <taxon>Agaricomycotina</taxon>
        <taxon>Agaricomycetes</taxon>
        <taxon>Agaricomycetidae</taxon>
        <taxon>Agaricales</taxon>
        <taxon>Marasmiineae</taxon>
        <taxon>Mycenaceae</taxon>
        <taxon>Mycena</taxon>
    </lineage>
</organism>
<dbReference type="PANTHER" id="PTHR11750">
    <property type="entry name" value="PROTEIN N-TERMINAL AMIDASE"/>
    <property type="match status" value="1"/>
</dbReference>
<dbReference type="PANTHER" id="PTHR11750:SF26">
    <property type="entry name" value="PROTEIN N-TERMINAL AMIDASE"/>
    <property type="match status" value="1"/>
</dbReference>
<dbReference type="InterPro" id="IPR036526">
    <property type="entry name" value="C-N_Hydrolase_sf"/>
</dbReference>
<dbReference type="InterPro" id="IPR039703">
    <property type="entry name" value="Nta1"/>
</dbReference>
<evidence type="ECO:0000313" key="3">
    <source>
        <dbReference type="EMBL" id="KAJ7078610.1"/>
    </source>
</evidence>
<protein>
    <submittedName>
        <fullName evidence="3">Carbon-nitrogen hydrolase</fullName>
    </submittedName>
</protein>
<keyword evidence="3" id="KW-0378">Hydrolase</keyword>
<sequence length="380" mass="40831">MPVPRLSPRIALVQFQPKIGQVQANVARARELCRGWVLLLPLVPGVENAGIAPRSVDLVCLPEMAFSGYVFPSAAAILPFLEPPRTGPTALFCADLARRLQCYVVAGFPERLGAAEAEAYRVESAETGREGREGREVVGANSAVLYGPAGEGRRVSEDEPVRDGRDVGHARCGVSFAPHIPTSPGKLNLTPRMIGTGFATFALPPPLRTVSLGICMDLNTQAPTWTRADGPYELAEYCVERKTRVLVLLNAWLDSGERGEEARDAQTLGFWAARLRPLWGRDTPAETNSEGEEDEDADAEEDAPEPNSKPNPDSELDSDSDGGHETLVVVCNRGGTENGKTFAGSSGVFRMRRGQGGSGILRAALGREDEDVLVWDSAAL</sequence>
<evidence type="ECO:0000313" key="4">
    <source>
        <dbReference type="Proteomes" id="UP001222325"/>
    </source>
</evidence>
<dbReference type="AlphaFoldDB" id="A0AAD6TWB6"/>
<accession>A0AAD6TWB6</accession>
<reference evidence="3" key="1">
    <citation type="submission" date="2023-03" db="EMBL/GenBank/DDBJ databases">
        <title>Massive genome expansion in bonnet fungi (Mycena s.s.) driven by repeated elements and novel gene families across ecological guilds.</title>
        <authorList>
            <consortium name="Lawrence Berkeley National Laboratory"/>
            <person name="Harder C.B."/>
            <person name="Miyauchi S."/>
            <person name="Viragh M."/>
            <person name="Kuo A."/>
            <person name="Thoen E."/>
            <person name="Andreopoulos B."/>
            <person name="Lu D."/>
            <person name="Skrede I."/>
            <person name="Drula E."/>
            <person name="Henrissat B."/>
            <person name="Morin E."/>
            <person name="Kohler A."/>
            <person name="Barry K."/>
            <person name="LaButti K."/>
            <person name="Morin E."/>
            <person name="Salamov A."/>
            <person name="Lipzen A."/>
            <person name="Mereny Z."/>
            <person name="Hegedus B."/>
            <person name="Baldrian P."/>
            <person name="Stursova M."/>
            <person name="Weitz H."/>
            <person name="Taylor A."/>
            <person name="Grigoriev I.V."/>
            <person name="Nagy L.G."/>
            <person name="Martin F."/>
            <person name="Kauserud H."/>
        </authorList>
    </citation>
    <scope>NUCLEOTIDE SEQUENCE</scope>
    <source>
        <strain evidence="3">CBHHK173m</strain>
    </source>
</reference>
<dbReference type="Gene3D" id="3.60.110.10">
    <property type="entry name" value="Carbon-nitrogen hydrolase"/>
    <property type="match status" value="1"/>
</dbReference>
<feature type="compositionally biased region" description="Acidic residues" evidence="1">
    <location>
        <begin position="289"/>
        <end position="304"/>
    </location>
</feature>
<dbReference type="Proteomes" id="UP001222325">
    <property type="component" value="Unassembled WGS sequence"/>
</dbReference>
<dbReference type="GO" id="GO:0070773">
    <property type="term" value="F:protein-N-terminal glutamine amidohydrolase activity"/>
    <property type="evidence" value="ECO:0007669"/>
    <property type="project" value="InterPro"/>
</dbReference>
<dbReference type="PROSITE" id="PS50263">
    <property type="entry name" value="CN_HYDROLASE"/>
    <property type="match status" value="1"/>
</dbReference>
<keyword evidence="4" id="KW-1185">Reference proteome</keyword>
<feature type="domain" description="CN hydrolase" evidence="2">
    <location>
        <begin position="8"/>
        <end position="380"/>
    </location>
</feature>
<dbReference type="Pfam" id="PF00795">
    <property type="entry name" value="CN_hydrolase"/>
    <property type="match status" value="1"/>
</dbReference>
<proteinExistence type="predicted"/>